<evidence type="ECO:0000313" key="2">
    <source>
        <dbReference type="Proteomes" id="UP000266723"/>
    </source>
</evidence>
<comment type="caution">
    <text evidence="1">The sequence shown here is derived from an EMBL/GenBank/DDBJ whole genome shotgun (WGS) entry which is preliminary data.</text>
</comment>
<dbReference type="Proteomes" id="UP000266723">
    <property type="component" value="Unassembled WGS sequence"/>
</dbReference>
<proteinExistence type="predicted"/>
<accession>A0ABQ7E846</accession>
<gene>
    <name evidence="1" type="ORF">DY000_02026890</name>
</gene>
<name>A0ABQ7E846_BRACR</name>
<evidence type="ECO:0000313" key="1">
    <source>
        <dbReference type="EMBL" id="KAF3592673.1"/>
    </source>
</evidence>
<keyword evidence="2" id="KW-1185">Reference proteome</keyword>
<reference evidence="1 2" key="1">
    <citation type="journal article" date="2020" name="BMC Genomics">
        <title>Intraspecific diversification of the crop wild relative Brassica cretica Lam. using demographic model selection.</title>
        <authorList>
            <person name="Kioukis A."/>
            <person name="Michalopoulou V.A."/>
            <person name="Briers L."/>
            <person name="Pirintsos S."/>
            <person name="Studholme D.J."/>
            <person name="Pavlidis P."/>
            <person name="Sarris P.F."/>
        </authorList>
    </citation>
    <scope>NUCLEOTIDE SEQUENCE [LARGE SCALE GENOMIC DNA]</scope>
    <source>
        <strain evidence="2">cv. PFS-1207/04</strain>
    </source>
</reference>
<protein>
    <submittedName>
        <fullName evidence="1">Uncharacterized protein</fullName>
    </submittedName>
</protein>
<sequence>MFDKVFESKVIRTSYLSRFGLIEVALTGTVLIVKVEMSRISCIKDQVTCKQSLLRSLRCSDEQFVDRTCAAEGITSWVYACGKNDPRLHTRLFQCLVEWDSFPVKQIETDRCFLA</sequence>
<organism evidence="1 2">
    <name type="scientific">Brassica cretica</name>
    <name type="common">Mustard</name>
    <dbReference type="NCBI Taxonomy" id="69181"/>
    <lineage>
        <taxon>Eukaryota</taxon>
        <taxon>Viridiplantae</taxon>
        <taxon>Streptophyta</taxon>
        <taxon>Embryophyta</taxon>
        <taxon>Tracheophyta</taxon>
        <taxon>Spermatophyta</taxon>
        <taxon>Magnoliopsida</taxon>
        <taxon>eudicotyledons</taxon>
        <taxon>Gunneridae</taxon>
        <taxon>Pentapetalae</taxon>
        <taxon>rosids</taxon>
        <taxon>malvids</taxon>
        <taxon>Brassicales</taxon>
        <taxon>Brassicaceae</taxon>
        <taxon>Brassiceae</taxon>
        <taxon>Brassica</taxon>
    </lineage>
</organism>
<dbReference type="EMBL" id="QGKV02000299">
    <property type="protein sequence ID" value="KAF3592673.1"/>
    <property type="molecule type" value="Genomic_DNA"/>
</dbReference>